<keyword evidence="4 5" id="KW-0067">ATP-binding</keyword>
<dbReference type="Proteomes" id="UP001379533">
    <property type="component" value="Chromosome"/>
</dbReference>
<dbReference type="PANTHER" id="PTHR43289:SF6">
    <property type="entry name" value="SERINE_THREONINE-PROTEIN KINASE NEKL-3"/>
    <property type="match status" value="1"/>
</dbReference>
<keyword evidence="10" id="KW-1185">Reference proteome</keyword>
<dbReference type="GO" id="GO:0016301">
    <property type="term" value="F:kinase activity"/>
    <property type="evidence" value="ECO:0007669"/>
    <property type="project" value="UniProtKB-KW"/>
</dbReference>
<feature type="region of interest" description="Disordered" evidence="6">
    <location>
        <begin position="369"/>
        <end position="443"/>
    </location>
</feature>
<evidence type="ECO:0000256" key="1">
    <source>
        <dbReference type="ARBA" id="ARBA00022679"/>
    </source>
</evidence>
<name>A0ABZ2KF58_9BACT</name>
<keyword evidence="1" id="KW-0808">Transferase</keyword>
<accession>A0ABZ2KF58</accession>
<keyword evidence="7" id="KW-1133">Transmembrane helix</keyword>
<evidence type="ECO:0000313" key="9">
    <source>
        <dbReference type="EMBL" id="WXA95001.1"/>
    </source>
</evidence>
<evidence type="ECO:0000256" key="2">
    <source>
        <dbReference type="ARBA" id="ARBA00022741"/>
    </source>
</evidence>
<dbReference type="SMART" id="SM00220">
    <property type="entry name" value="S_TKc"/>
    <property type="match status" value="1"/>
</dbReference>
<dbReference type="RefSeq" id="WP_394845611.1">
    <property type="nucleotide sequence ID" value="NZ_CP089982.1"/>
</dbReference>
<keyword evidence="3 9" id="KW-0418">Kinase</keyword>
<dbReference type="PANTHER" id="PTHR43289">
    <property type="entry name" value="MITOGEN-ACTIVATED PROTEIN KINASE KINASE KINASE 20-RELATED"/>
    <property type="match status" value="1"/>
</dbReference>
<proteinExistence type="predicted"/>
<dbReference type="PROSITE" id="PS50011">
    <property type="entry name" value="PROTEIN_KINASE_DOM"/>
    <property type="match status" value="1"/>
</dbReference>
<evidence type="ECO:0000313" key="10">
    <source>
        <dbReference type="Proteomes" id="UP001379533"/>
    </source>
</evidence>
<sequence length="443" mass="47312">MPERRDSGTLEIERRVSFASVALETLKPGVVLMQKYKIESVLGRGGMGVVVAALNMAIDQRVALKFLTSESQRSPSSVERFTREARAAGKLKSEHVAKVIDVGRVDFGSPYIVMELLEGGDLKQLLTDDGPLPVSRAVDYVLQAIDAVAEAHKHGIVHRDLKPANLFLTKRESGEPIIKLLDFGISKFQDVTDDSPDRPGITVTSSFLGSPAYASPEQCRSPKYVDARSDIWSLGAVLYELVTGKRPFRGGSEAEVFAAVLEHEPPPMRSLRSEIPSALEAVVSRCLRKKPEDRFPSVADLAVALVPLGTGQWNACAERAVSLLGHDTTSVSRERRRRSGRRFFIVAAILLAGTGAAVVAMRHRAQVPPAPEPVASAPAPPSSLPAATISAPEPSATPSVTASAVPSAKPATKPSTSGSGRSRTPDGGKKEPPSVGSLLETRQ</sequence>
<dbReference type="Gene3D" id="1.10.510.10">
    <property type="entry name" value="Transferase(Phosphotransferase) domain 1"/>
    <property type="match status" value="1"/>
</dbReference>
<evidence type="ECO:0000256" key="3">
    <source>
        <dbReference type="ARBA" id="ARBA00022777"/>
    </source>
</evidence>
<feature type="domain" description="Protein kinase" evidence="8">
    <location>
        <begin position="36"/>
        <end position="306"/>
    </location>
</feature>
<dbReference type="InterPro" id="IPR008271">
    <property type="entry name" value="Ser/Thr_kinase_AS"/>
</dbReference>
<dbReference type="CDD" id="cd14014">
    <property type="entry name" value="STKc_PknB_like"/>
    <property type="match status" value="1"/>
</dbReference>
<feature type="binding site" evidence="5">
    <location>
        <position position="65"/>
    </location>
    <ligand>
        <name>ATP</name>
        <dbReference type="ChEBI" id="CHEBI:30616"/>
    </ligand>
</feature>
<dbReference type="InterPro" id="IPR017441">
    <property type="entry name" value="Protein_kinase_ATP_BS"/>
</dbReference>
<dbReference type="Gene3D" id="3.30.200.20">
    <property type="entry name" value="Phosphorylase Kinase, domain 1"/>
    <property type="match status" value="1"/>
</dbReference>
<organism evidence="9 10">
    <name type="scientific">Pendulispora brunnea</name>
    <dbReference type="NCBI Taxonomy" id="2905690"/>
    <lineage>
        <taxon>Bacteria</taxon>
        <taxon>Pseudomonadati</taxon>
        <taxon>Myxococcota</taxon>
        <taxon>Myxococcia</taxon>
        <taxon>Myxococcales</taxon>
        <taxon>Sorangiineae</taxon>
        <taxon>Pendulisporaceae</taxon>
        <taxon>Pendulispora</taxon>
    </lineage>
</organism>
<dbReference type="InterPro" id="IPR011009">
    <property type="entry name" value="Kinase-like_dom_sf"/>
</dbReference>
<evidence type="ECO:0000256" key="6">
    <source>
        <dbReference type="SAM" id="MobiDB-lite"/>
    </source>
</evidence>
<dbReference type="Pfam" id="PF00069">
    <property type="entry name" value="Pkinase"/>
    <property type="match status" value="1"/>
</dbReference>
<evidence type="ECO:0000256" key="4">
    <source>
        <dbReference type="ARBA" id="ARBA00022840"/>
    </source>
</evidence>
<dbReference type="PROSITE" id="PS00107">
    <property type="entry name" value="PROTEIN_KINASE_ATP"/>
    <property type="match status" value="1"/>
</dbReference>
<protein>
    <submittedName>
        <fullName evidence="9">Protein kinase</fullName>
    </submittedName>
</protein>
<dbReference type="InterPro" id="IPR000719">
    <property type="entry name" value="Prot_kinase_dom"/>
</dbReference>
<keyword evidence="7" id="KW-0472">Membrane</keyword>
<evidence type="ECO:0000256" key="5">
    <source>
        <dbReference type="PROSITE-ProRule" id="PRU10141"/>
    </source>
</evidence>
<gene>
    <name evidence="9" type="ORF">LZC95_52350</name>
</gene>
<feature type="compositionally biased region" description="Pro residues" evidence="6">
    <location>
        <begin position="369"/>
        <end position="383"/>
    </location>
</feature>
<evidence type="ECO:0000256" key="7">
    <source>
        <dbReference type="SAM" id="Phobius"/>
    </source>
</evidence>
<keyword evidence="7" id="KW-0812">Transmembrane</keyword>
<dbReference type="SUPFAM" id="SSF56112">
    <property type="entry name" value="Protein kinase-like (PK-like)"/>
    <property type="match status" value="1"/>
</dbReference>
<dbReference type="PROSITE" id="PS00108">
    <property type="entry name" value="PROTEIN_KINASE_ST"/>
    <property type="match status" value="1"/>
</dbReference>
<dbReference type="EMBL" id="CP089982">
    <property type="protein sequence ID" value="WXA95001.1"/>
    <property type="molecule type" value="Genomic_DNA"/>
</dbReference>
<reference evidence="9 10" key="1">
    <citation type="submission" date="2021-12" db="EMBL/GenBank/DDBJ databases">
        <title>Discovery of the Pendulisporaceae a myxobacterial family with distinct sporulation behavior and unique specialized metabolism.</title>
        <authorList>
            <person name="Garcia R."/>
            <person name="Popoff A."/>
            <person name="Bader C.D."/>
            <person name="Loehr J."/>
            <person name="Walesch S."/>
            <person name="Walt C."/>
            <person name="Boldt J."/>
            <person name="Bunk B."/>
            <person name="Haeckl F.J.F.P.J."/>
            <person name="Gunesch A.P."/>
            <person name="Birkelbach J."/>
            <person name="Nuebel U."/>
            <person name="Pietschmann T."/>
            <person name="Bach T."/>
            <person name="Mueller R."/>
        </authorList>
    </citation>
    <scope>NUCLEOTIDE SEQUENCE [LARGE SCALE GENOMIC DNA]</scope>
    <source>
        <strain evidence="9 10">MSr12523</strain>
    </source>
</reference>
<evidence type="ECO:0000259" key="8">
    <source>
        <dbReference type="PROSITE" id="PS50011"/>
    </source>
</evidence>
<keyword evidence="2 5" id="KW-0547">Nucleotide-binding</keyword>
<feature type="transmembrane region" description="Helical" evidence="7">
    <location>
        <begin position="343"/>
        <end position="361"/>
    </location>
</feature>
<feature type="compositionally biased region" description="Polar residues" evidence="6">
    <location>
        <begin position="413"/>
        <end position="422"/>
    </location>
</feature>
<feature type="compositionally biased region" description="Basic and acidic residues" evidence="6">
    <location>
        <begin position="423"/>
        <end position="432"/>
    </location>
</feature>